<keyword evidence="4" id="KW-1185">Reference proteome</keyword>
<dbReference type="AlphaFoldDB" id="A0A0B5EPF7"/>
<dbReference type="Proteomes" id="UP000031523">
    <property type="component" value="Chromosome"/>
</dbReference>
<name>A0A0B5EPF7_STRA4</name>
<feature type="region of interest" description="Disordered" evidence="1">
    <location>
        <begin position="40"/>
        <end position="88"/>
    </location>
</feature>
<feature type="chain" id="PRO_5002101120" description="Secreted protein" evidence="2">
    <location>
        <begin position="25"/>
        <end position="125"/>
    </location>
</feature>
<proteinExistence type="predicted"/>
<protein>
    <recommendedName>
        <fullName evidence="5">Secreted protein</fullName>
    </recommendedName>
</protein>
<evidence type="ECO:0000313" key="4">
    <source>
        <dbReference type="Proteomes" id="UP000031523"/>
    </source>
</evidence>
<organism evidence="3 4">
    <name type="scientific">Streptomyces albus (strain ATCC 21838 / DSM 41398 / FERM P-419 / JCM 4703 / NBRC 107858)</name>
    <dbReference type="NCBI Taxonomy" id="1081613"/>
    <lineage>
        <taxon>Bacteria</taxon>
        <taxon>Bacillati</taxon>
        <taxon>Actinomycetota</taxon>
        <taxon>Actinomycetes</taxon>
        <taxon>Kitasatosporales</taxon>
        <taxon>Streptomycetaceae</taxon>
        <taxon>Streptomyces</taxon>
    </lineage>
</organism>
<feature type="compositionally biased region" description="Basic and acidic residues" evidence="1">
    <location>
        <begin position="56"/>
        <end position="74"/>
    </location>
</feature>
<evidence type="ECO:0000256" key="2">
    <source>
        <dbReference type="SAM" id="SignalP"/>
    </source>
</evidence>
<evidence type="ECO:0000313" key="3">
    <source>
        <dbReference type="EMBL" id="AJE81160.1"/>
    </source>
</evidence>
<accession>A0A0B5EPF7</accession>
<keyword evidence="2" id="KW-0732">Signal</keyword>
<dbReference type="KEGG" id="sals:SLNWT_0784"/>
<gene>
    <name evidence="3" type="ORF">SLNWT_0784</name>
</gene>
<evidence type="ECO:0008006" key="5">
    <source>
        <dbReference type="Google" id="ProtNLM"/>
    </source>
</evidence>
<evidence type="ECO:0000256" key="1">
    <source>
        <dbReference type="SAM" id="MobiDB-lite"/>
    </source>
</evidence>
<dbReference type="EMBL" id="CP010519">
    <property type="protein sequence ID" value="AJE81160.1"/>
    <property type="molecule type" value="Genomic_DNA"/>
</dbReference>
<reference evidence="3 4" key="1">
    <citation type="submission" date="2015-01" db="EMBL/GenBank/DDBJ databases">
        <title>Enhanced salinomycin production by adjusting the supply of polyketide extender units in Streptomyce albus DSM 41398.</title>
        <authorList>
            <person name="Lu C."/>
        </authorList>
    </citation>
    <scope>NUCLEOTIDE SEQUENCE [LARGE SCALE GENOMIC DNA]</scope>
    <source>
        <strain evidence="4">ATCC 21838 / DSM 41398 / FERM P-419 / JCM 4703 / NBRC 107858</strain>
    </source>
</reference>
<sequence>MRLPRVRALLVLFAALVAVLQVFAAPAATAAPCTAPAMAGAGFHQAHPAPGESEELPDKDPRVRFRSDRLRADEAPEPGTGQNPDPGKVIWTLAAADVPPPVLSPHRPTAASNTARAAALQVFLC</sequence>
<feature type="signal peptide" evidence="2">
    <location>
        <begin position="1"/>
        <end position="24"/>
    </location>
</feature>